<proteinExistence type="predicted"/>
<reference evidence="3" key="1">
    <citation type="submission" date="2016-10" db="EMBL/GenBank/DDBJ databases">
        <authorList>
            <person name="Varghese N."/>
        </authorList>
    </citation>
    <scope>NUCLEOTIDE SEQUENCE [LARGE SCALE GENOMIC DNA]</scope>
    <source>
        <strain evidence="3">GAS106B</strain>
    </source>
</reference>
<keyword evidence="1" id="KW-1133">Transmembrane helix</keyword>
<evidence type="ECO:0000313" key="2">
    <source>
        <dbReference type="EMBL" id="SDR37401.1"/>
    </source>
</evidence>
<dbReference type="AlphaFoldDB" id="A0A1H1II83"/>
<organism evidence="2 3">
    <name type="scientific">Paraburkholderia fungorum</name>
    <dbReference type="NCBI Taxonomy" id="134537"/>
    <lineage>
        <taxon>Bacteria</taxon>
        <taxon>Pseudomonadati</taxon>
        <taxon>Pseudomonadota</taxon>
        <taxon>Betaproteobacteria</taxon>
        <taxon>Burkholderiales</taxon>
        <taxon>Burkholderiaceae</taxon>
        <taxon>Paraburkholderia</taxon>
    </lineage>
</organism>
<dbReference type="Proteomes" id="UP000183487">
    <property type="component" value="Unassembled WGS sequence"/>
</dbReference>
<gene>
    <name evidence="2" type="ORF">SAMN05443245_5220</name>
</gene>
<feature type="transmembrane region" description="Helical" evidence="1">
    <location>
        <begin position="29"/>
        <end position="48"/>
    </location>
</feature>
<name>A0A1H1II83_9BURK</name>
<protein>
    <submittedName>
        <fullName evidence="2">Uncharacterized protein</fullName>
    </submittedName>
</protein>
<dbReference type="EMBL" id="FNKP01000002">
    <property type="protein sequence ID" value="SDR37401.1"/>
    <property type="molecule type" value="Genomic_DNA"/>
</dbReference>
<sequence length="50" mass="5821">MTSTEKATICAQLIRCGTYRNRYRYWRHVEGCDVIASAFVAFVTWIIYGV</sequence>
<evidence type="ECO:0000256" key="1">
    <source>
        <dbReference type="SAM" id="Phobius"/>
    </source>
</evidence>
<keyword evidence="1" id="KW-0812">Transmembrane</keyword>
<accession>A0A1H1II83</accession>
<keyword evidence="1" id="KW-0472">Membrane</keyword>
<evidence type="ECO:0000313" key="3">
    <source>
        <dbReference type="Proteomes" id="UP000183487"/>
    </source>
</evidence>
<keyword evidence="3" id="KW-1185">Reference proteome</keyword>